<evidence type="ECO:0000313" key="3">
    <source>
        <dbReference type="Proteomes" id="UP000031843"/>
    </source>
</evidence>
<keyword evidence="3" id="KW-1185">Reference proteome</keyword>
<dbReference type="AlphaFoldDB" id="A0A0C4YI05"/>
<dbReference type="EMBL" id="CP010536">
    <property type="protein sequence ID" value="AJG20361.1"/>
    <property type="molecule type" value="Genomic_DNA"/>
</dbReference>
<feature type="region of interest" description="Disordered" evidence="1">
    <location>
        <begin position="138"/>
        <end position="158"/>
    </location>
</feature>
<organism evidence="2 3">
    <name type="scientific">Cupriavidus basilensis</name>
    <dbReference type="NCBI Taxonomy" id="68895"/>
    <lineage>
        <taxon>Bacteria</taxon>
        <taxon>Pseudomonadati</taxon>
        <taxon>Pseudomonadota</taxon>
        <taxon>Betaproteobacteria</taxon>
        <taxon>Burkholderiales</taxon>
        <taxon>Burkholderiaceae</taxon>
        <taxon>Cupriavidus</taxon>
    </lineage>
</organism>
<dbReference type="Pfam" id="PF12779">
    <property type="entry name" value="WXXGXW"/>
    <property type="match status" value="1"/>
</dbReference>
<dbReference type="InterPro" id="IPR024447">
    <property type="entry name" value="YXWGXW_rpt"/>
</dbReference>
<name>A0A0C4YI05_9BURK</name>
<proteinExistence type="predicted"/>
<gene>
    <name evidence="2" type="ORF">RR42_m2990</name>
</gene>
<evidence type="ECO:0000256" key="1">
    <source>
        <dbReference type="SAM" id="MobiDB-lite"/>
    </source>
</evidence>
<accession>A0A0C4YI05</accession>
<dbReference type="Proteomes" id="UP000031843">
    <property type="component" value="Chromosome main"/>
</dbReference>
<reference evidence="2 3" key="1">
    <citation type="journal article" date="2015" name="Genome Announc.">
        <title>Complete Genome Sequence of Cupriavidus basilensis 4G11, Isolated from the Oak Ridge Field Research Center Site.</title>
        <authorList>
            <person name="Ray J."/>
            <person name="Waters R.J."/>
            <person name="Skerker J.M."/>
            <person name="Kuehl J.V."/>
            <person name="Price M.N."/>
            <person name="Huang J."/>
            <person name="Chakraborty R."/>
            <person name="Arkin A.P."/>
            <person name="Deutschbauer A."/>
        </authorList>
    </citation>
    <scope>NUCLEOTIDE SEQUENCE [LARGE SCALE GENOMIC DNA]</scope>
    <source>
        <strain evidence="2">4G11</strain>
    </source>
</reference>
<protein>
    <submittedName>
        <fullName evidence="2">Putative signal peptide protein</fullName>
    </submittedName>
</protein>
<evidence type="ECO:0000313" key="2">
    <source>
        <dbReference type="EMBL" id="AJG20361.1"/>
    </source>
</evidence>
<dbReference type="STRING" id="68895.RR42_m2990"/>
<sequence length="158" mass="17337">MDTFANSLKLRVRLFSLLNNTGERENNMRKILLCAAAVAGLAGGLGVAPAALAQVSINVAIGVPPPAPVYEAVPVARPGYVWAPGYWDWDDRGHKHKWKKGKWERERAGYVYEAPRWVQASGGWVLVPERWDGRGDGGYGKKDKGYHCPPGHAKKGEC</sequence>
<dbReference type="KEGG" id="cbw:RR42_m2990"/>